<proteinExistence type="predicted"/>
<keyword evidence="1" id="KW-1133">Transmembrane helix</keyword>
<name>A0A7U7G9X8_9GAMM</name>
<accession>A0A7U7G9X8</accession>
<dbReference type="Pfam" id="PF11174">
    <property type="entry name" value="DUF2970"/>
    <property type="match status" value="1"/>
</dbReference>
<evidence type="ECO:0000313" key="3">
    <source>
        <dbReference type="Proteomes" id="UP000019184"/>
    </source>
</evidence>
<dbReference type="InterPro" id="IPR021344">
    <property type="entry name" value="DUF2970"/>
</dbReference>
<keyword evidence="3" id="KW-1185">Reference proteome</keyword>
<evidence type="ECO:0000256" key="1">
    <source>
        <dbReference type="SAM" id="Phobius"/>
    </source>
</evidence>
<evidence type="ECO:0008006" key="4">
    <source>
        <dbReference type="Google" id="ProtNLM"/>
    </source>
</evidence>
<dbReference type="AlphaFoldDB" id="A0A7U7G9X8"/>
<gene>
    <name evidence="2" type="ORF">BN874_1550004</name>
</gene>
<keyword evidence="1" id="KW-0472">Membrane</keyword>
<reference evidence="2 3" key="1">
    <citation type="journal article" date="2014" name="ISME J.">
        <title>Candidatus Competibacter-lineage genomes retrieved from metagenomes reveal functional metabolic diversity.</title>
        <authorList>
            <person name="McIlroy S.J."/>
            <person name="Albertsen M."/>
            <person name="Andresen E.K."/>
            <person name="Saunders A.M."/>
            <person name="Kristiansen R."/>
            <person name="Stokholm-Bjerregaard M."/>
            <person name="Nielsen K.L."/>
            <person name="Nielsen P.H."/>
        </authorList>
    </citation>
    <scope>NUCLEOTIDE SEQUENCE [LARGE SCALE GENOMIC DNA]</scope>
    <source>
        <strain evidence="2 3">Run_B_J11</strain>
    </source>
</reference>
<organism evidence="2 3">
    <name type="scientific">Candidatus Contendobacter odensis Run_B_J11</name>
    <dbReference type="NCBI Taxonomy" id="1400861"/>
    <lineage>
        <taxon>Bacteria</taxon>
        <taxon>Pseudomonadati</taxon>
        <taxon>Pseudomonadota</taxon>
        <taxon>Gammaproteobacteria</taxon>
        <taxon>Candidatus Competibacteraceae</taxon>
        <taxon>Candidatus Contendibacter</taxon>
    </lineage>
</organism>
<protein>
    <recommendedName>
        <fullName evidence="4">DUF2970 domain-containing protein</fullName>
    </recommendedName>
</protein>
<feature type="transmembrane region" description="Helical" evidence="1">
    <location>
        <begin position="32"/>
        <end position="55"/>
    </location>
</feature>
<dbReference type="Proteomes" id="UP000019184">
    <property type="component" value="Unassembled WGS sequence"/>
</dbReference>
<keyword evidence="1" id="KW-0812">Transmembrane</keyword>
<comment type="caution">
    <text evidence="2">The sequence shown here is derived from an EMBL/GenBank/DDBJ whole genome shotgun (WGS) entry which is preliminary data.</text>
</comment>
<dbReference type="EMBL" id="CBTK010000063">
    <property type="protein sequence ID" value="CDH44176.1"/>
    <property type="molecule type" value="Genomic_DNA"/>
</dbReference>
<sequence>MQIILSVLAAFFGVQSERNRERDFGRGKAIHYIVIGGVMTIVLIVALVGLVKWVLHVSGV</sequence>
<evidence type="ECO:0000313" key="2">
    <source>
        <dbReference type="EMBL" id="CDH44176.1"/>
    </source>
</evidence>